<accession>A0ACC0KIX0</accession>
<sequence length="243" mass="28225">MPSHQTAYKHESVITCIFNMKLFISCLLITFTQNVISFEYDYLWDTDKVEQLRVLYPNYEEVYEPHVTSNIFHQETPIVLNQETPFVFRQEDPYVFSEETPNVFNTETANAFTGEEVKPTTDKAENNDANNKLPVQNDFNVKTEQSNYDTLIKSSTESTGTVETSTQQASSKPFYDIKDGPELFKKFIKDYDKQYKDDNDYKIHFENFVENLKKINKLNKEEDGTTFDINLFADLGEGESILG</sequence>
<proteinExistence type="predicted"/>
<gene>
    <name evidence="1" type="ORF">MSG28_004164</name>
</gene>
<keyword evidence="2" id="KW-1185">Reference proteome</keyword>
<comment type="caution">
    <text evidence="1">The sequence shown here is derived from an EMBL/GenBank/DDBJ whole genome shotgun (WGS) entry which is preliminary data.</text>
</comment>
<dbReference type="Proteomes" id="UP001064048">
    <property type="component" value="Chromosome 6"/>
</dbReference>
<reference evidence="1 2" key="1">
    <citation type="journal article" date="2022" name="Genome Biol. Evol.">
        <title>The Spruce Budworm Genome: Reconstructing the Evolutionary History of Antifreeze Proteins.</title>
        <authorList>
            <person name="Beliveau C."/>
            <person name="Gagne P."/>
            <person name="Picq S."/>
            <person name="Vernygora O."/>
            <person name="Keeling C.I."/>
            <person name="Pinkney K."/>
            <person name="Doucet D."/>
            <person name="Wen F."/>
            <person name="Johnston J.S."/>
            <person name="Maaroufi H."/>
            <person name="Boyle B."/>
            <person name="Laroche J."/>
            <person name="Dewar K."/>
            <person name="Juretic N."/>
            <person name="Blackburn G."/>
            <person name="Nisole A."/>
            <person name="Brunet B."/>
            <person name="Brandao M."/>
            <person name="Lumley L."/>
            <person name="Duan J."/>
            <person name="Quan G."/>
            <person name="Lucarotti C.J."/>
            <person name="Roe A.D."/>
            <person name="Sperling F.A.H."/>
            <person name="Levesque R.C."/>
            <person name="Cusson M."/>
        </authorList>
    </citation>
    <scope>NUCLEOTIDE SEQUENCE [LARGE SCALE GENOMIC DNA]</scope>
    <source>
        <strain evidence="1">Glfc:IPQL:Cfum</strain>
    </source>
</reference>
<evidence type="ECO:0000313" key="1">
    <source>
        <dbReference type="EMBL" id="KAI8436037.1"/>
    </source>
</evidence>
<protein>
    <submittedName>
        <fullName evidence="1">Uncharacterized protein</fullName>
    </submittedName>
</protein>
<name>A0ACC0KIX0_CHOFU</name>
<organism evidence="1 2">
    <name type="scientific">Choristoneura fumiferana</name>
    <name type="common">Spruce budworm moth</name>
    <name type="synonym">Archips fumiferana</name>
    <dbReference type="NCBI Taxonomy" id="7141"/>
    <lineage>
        <taxon>Eukaryota</taxon>
        <taxon>Metazoa</taxon>
        <taxon>Ecdysozoa</taxon>
        <taxon>Arthropoda</taxon>
        <taxon>Hexapoda</taxon>
        <taxon>Insecta</taxon>
        <taxon>Pterygota</taxon>
        <taxon>Neoptera</taxon>
        <taxon>Endopterygota</taxon>
        <taxon>Lepidoptera</taxon>
        <taxon>Glossata</taxon>
        <taxon>Ditrysia</taxon>
        <taxon>Tortricoidea</taxon>
        <taxon>Tortricidae</taxon>
        <taxon>Tortricinae</taxon>
        <taxon>Choristoneura</taxon>
    </lineage>
</organism>
<evidence type="ECO:0000313" key="2">
    <source>
        <dbReference type="Proteomes" id="UP001064048"/>
    </source>
</evidence>
<dbReference type="EMBL" id="CM046106">
    <property type="protein sequence ID" value="KAI8436037.1"/>
    <property type="molecule type" value="Genomic_DNA"/>
</dbReference>